<reference evidence="1" key="1">
    <citation type="submission" date="2006-10" db="EMBL/GenBank/DDBJ databases">
        <authorList>
            <person name="Amadeo P."/>
            <person name="Zhao Q."/>
            <person name="Wortman J."/>
            <person name="Fraser-Liggett C."/>
            <person name="Carlton J."/>
        </authorList>
    </citation>
    <scope>NUCLEOTIDE SEQUENCE</scope>
    <source>
        <strain evidence="1">G3</strain>
    </source>
</reference>
<dbReference type="PANTHER" id="PTHR46761">
    <property type="entry name" value="RAN GTPASE-ACTIVATING PROTEIN 1"/>
    <property type="match status" value="1"/>
</dbReference>
<dbReference type="RefSeq" id="XP_001324945.1">
    <property type="nucleotide sequence ID" value="XM_001324910.1"/>
</dbReference>
<dbReference type="SMR" id="A2E3T4"/>
<evidence type="ECO:0000313" key="1">
    <source>
        <dbReference type="EMBL" id="EAY12722.1"/>
    </source>
</evidence>
<protein>
    <submittedName>
        <fullName evidence="1">Leucine Rich Repeat family protein</fullName>
    </submittedName>
</protein>
<dbReference type="STRING" id="5722.A2E3T4"/>
<gene>
    <name evidence="1" type="ORF">TVAG_117440</name>
</gene>
<proteinExistence type="predicted"/>
<dbReference type="SMART" id="SM00368">
    <property type="entry name" value="LRR_RI"/>
    <property type="match status" value="3"/>
</dbReference>
<evidence type="ECO:0000313" key="2">
    <source>
        <dbReference type="Proteomes" id="UP000001542"/>
    </source>
</evidence>
<dbReference type="PANTHER" id="PTHR46761:SF2">
    <property type="entry name" value="RAN GTPASE-ACTIVATING PROTEIN 1"/>
    <property type="match status" value="1"/>
</dbReference>
<dbReference type="OrthoDB" id="4540492at2759"/>
<accession>A2E3T4</accession>
<dbReference type="InterPro" id="IPR045203">
    <property type="entry name" value="RanGAP1/2"/>
</dbReference>
<organism evidence="1 2">
    <name type="scientific">Trichomonas vaginalis (strain ATCC PRA-98 / G3)</name>
    <dbReference type="NCBI Taxonomy" id="412133"/>
    <lineage>
        <taxon>Eukaryota</taxon>
        <taxon>Metamonada</taxon>
        <taxon>Parabasalia</taxon>
        <taxon>Trichomonadida</taxon>
        <taxon>Trichomonadidae</taxon>
        <taxon>Trichomonas</taxon>
    </lineage>
</organism>
<dbReference type="KEGG" id="tva:4770690"/>
<name>A2E3T4_TRIV3</name>
<dbReference type="InParanoid" id="A2E3T4"/>
<dbReference type="GO" id="GO:0005096">
    <property type="term" value="F:GTPase activator activity"/>
    <property type="evidence" value="ECO:0007669"/>
    <property type="project" value="InterPro"/>
</dbReference>
<sequence length="606" mass="68321">MSSSSILDFSKENYWSQVLKDKLDGQLTPSITRLNLSSCHIDGDCCAILQEFLQSPDCHLLSLDVSSTRMAVSEASMLFTSIAKTTIIEFYADDLILKEESIQKLAETLSSDSNIEVLSLCGCDLNQRSIATLATALPYAKNLKYLRLESNSMYSDGAIALEKVLPKTNLISLEIADNMIWNDGTDAILSAISQGTQIQYLDISYNVLNIPSLLSCLTPFSSLKSLAISGCKVEQQHVQNLIEHLGKSHLETFIMDGLDFNYLPITWPKVTDSFFSNDQLFNLFENSLLESQTLTDVRIGFLSTMQIGRLMNSLSKLKRKITITLQDFYRTNDFYVLHFPDFYIEGCDELLAVTCDIDNCTSDVFGQIVKNVKTPNGQISKLEITMEQQSDSKGLELALSSLSQTNVEKLVVDLKSYSKFTIDGLKTAISNGAKFTEITLHGSRFSNEIFQDFFDFLNNTKNNVVNITIGLDSNDCAEDMLHSCMDSALKFFKKQIREFYLEGDITPADALYVCASLYDNKEIRIIDINSSNIQAYKSPDPQLKQSTIDIFLRLAELLEKITKQESSLHTFNYPLFTDIYVDNDQILPKWLSARKKIQERHESVQE</sequence>
<dbReference type="EMBL" id="DS113297">
    <property type="protein sequence ID" value="EAY12722.1"/>
    <property type="molecule type" value="Genomic_DNA"/>
</dbReference>
<dbReference type="InterPro" id="IPR032675">
    <property type="entry name" value="LRR_dom_sf"/>
</dbReference>
<dbReference type="Proteomes" id="UP000001542">
    <property type="component" value="Unassembled WGS sequence"/>
</dbReference>
<reference evidence="1" key="2">
    <citation type="journal article" date="2007" name="Science">
        <title>Draft genome sequence of the sexually transmitted pathogen Trichomonas vaginalis.</title>
        <authorList>
            <person name="Carlton J.M."/>
            <person name="Hirt R.P."/>
            <person name="Silva J.C."/>
            <person name="Delcher A.L."/>
            <person name="Schatz M."/>
            <person name="Zhao Q."/>
            <person name="Wortman J.R."/>
            <person name="Bidwell S.L."/>
            <person name="Alsmark U.C.M."/>
            <person name="Besteiro S."/>
            <person name="Sicheritz-Ponten T."/>
            <person name="Noel C.J."/>
            <person name="Dacks J.B."/>
            <person name="Foster P.G."/>
            <person name="Simillion C."/>
            <person name="Van de Peer Y."/>
            <person name="Miranda-Saavedra D."/>
            <person name="Barton G.J."/>
            <person name="Westrop G.D."/>
            <person name="Mueller S."/>
            <person name="Dessi D."/>
            <person name="Fiori P.L."/>
            <person name="Ren Q."/>
            <person name="Paulsen I."/>
            <person name="Zhang H."/>
            <person name="Bastida-Corcuera F.D."/>
            <person name="Simoes-Barbosa A."/>
            <person name="Brown M.T."/>
            <person name="Hayes R.D."/>
            <person name="Mukherjee M."/>
            <person name="Okumura C.Y."/>
            <person name="Schneider R."/>
            <person name="Smith A.J."/>
            <person name="Vanacova S."/>
            <person name="Villalvazo M."/>
            <person name="Haas B.J."/>
            <person name="Pertea M."/>
            <person name="Feldblyum T.V."/>
            <person name="Utterback T.R."/>
            <person name="Shu C.L."/>
            <person name="Osoegawa K."/>
            <person name="de Jong P.J."/>
            <person name="Hrdy I."/>
            <person name="Horvathova L."/>
            <person name="Zubacova Z."/>
            <person name="Dolezal P."/>
            <person name="Malik S.B."/>
            <person name="Logsdon J.M. Jr."/>
            <person name="Henze K."/>
            <person name="Gupta A."/>
            <person name="Wang C.C."/>
            <person name="Dunne R.L."/>
            <person name="Upcroft J.A."/>
            <person name="Upcroft P."/>
            <person name="White O."/>
            <person name="Salzberg S.L."/>
            <person name="Tang P."/>
            <person name="Chiu C.-H."/>
            <person name="Lee Y.-S."/>
            <person name="Embley T.M."/>
            <person name="Coombs G.H."/>
            <person name="Mottram J.C."/>
            <person name="Tachezy J."/>
            <person name="Fraser-Liggett C.M."/>
            <person name="Johnson P.J."/>
        </authorList>
    </citation>
    <scope>NUCLEOTIDE SEQUENCE [LARGE SCALE GENOMIC DNA]</scope>
    <source>
        <strain evidence="1">G3</strain>
    </source>
</reference>
<dbReference type="VEuPathDB" id="TrichDB:TVAGG3_0507240"/>
<dbReference type="Gene3D" id="3.80.10.10">
    <property type="entry name" value="Ribonuclease Inhibitor"/>
    <property type="match status" value="3"/>
</dbReference>
<keyword evidence="2" id="KW-1185">Reference proteome</keyword>
<dbReference type="SUPFAM" id="SSF52047">
    <property type="entry name" value="RNI-like"/>
    <property type="match status" value="2"/>
</dbReference>
<dbReference type="VEuPathDB" id="TrichDB:TVAG_117440"/>
<dbReference type="AlphaFoldDB" id="A2E3T4"/>